<organism evidence="1 2">
    <name type="scientific">Ambispora gerdemannii</name>
    <dbReference type="NCBI Taxonomy" id="144530"/>
    <lineage>
        <taxon>Eukaryota</taxon>
        <taxon>Fungi</taxon>
        <taxon>Fungi incertae sedis</taxon>
        <taxon>Mucoromycota</taxon>
        <taxon>Glomeromycotina</taxon>
        <taxon>Glomeromycetes</taxon>
        <taxon>Archaeosporales</taxon>
        <taxon>Ambisporaceae</taxon>
        <taxon>Ambispora</taxon>
    </lineage>
</organism>
<dbReference type="EMBL" id="CAJVPL010006497">
    <property type="protein sequence ID" value="CAG8664744.1"/>
    <property type="molecule type" value="Genomic_DNA"/>
</dbReference>
<sequence length="87" mass="10263">PIKVLACGHTYRKTCYNNNGFKCLLSLILTRWCRENIQSLLERLQRFNEEYQVEEPDNDICDDNDENGSVEYTISTLEEALKKFKLQ</sequence>
<protein>
    <submittedName>
        <fullName evidence="1">8353_t:CDS:1</fullName>
    </submittedName>
</protein>
<dbReference type="OrthoDB" id="2470265at2759"/>
<accession>A0A9N9E5N6</accession>
<proteinExistence type="predicted"/>
<evidence type="ECO:0000313" key="1">
    <source>
        <dbReference type="EMBL" id="CAG8664744.1"/>
    </source>
</evidence>
<reference evidence="1" key="1">
    <citation type="submission" date="2021-06" db="EMBL/GenBank/DDBJ databases">
        <authorList>
            <person name="Kallberg Y."/>
            <person name="Tangrot J."/>
            <person name="Rosling A."/>
        </authorList>
    </citation>
    <scope>NUCLEOTIDE SEQUENCE</scope>
    <source>
        <strain evidence="1">MT106</strain>
    </source>
</reference>
<dbReference type="Proteomes" id="UP000789831">
    <property type="component" value="Unassembled WGS sequence"/>
</dbReference>
<keyword evidence="2" id="KW-1185">Reference proteome</keyword>
<name>A0A9N9E5N6_9GLOM</name>
<comment type="caution">
    <text evidence="1">The sequence shown here is derived from an EMBL/GenBank/DDBJ whole genome shotgun (WGS) entry which is preliminary data.</text>
</comment>
<feature type="non-terminal residue" evidence="1">
    <location>
        <position position="1"/>
    </location>
</feature>
<dbReference type="AlphaFoldDB" id="A0A9N9E5N6"/>
<gene>
    <name evidence="1" type="ORF">AGERDE_LOCUS11989</name>
</gene>
<evidence type="ECO:0000313" key="2">
    <source>
        <dbReference type="Proteomes" id="UP000789831"/>
    </source>
</evidence>